<dbReference type="RefSeq" id="WP_067258642.1">
    <property type="nucleotide sequence ID" value="NZ_LWMW01000086.1"/>
</dbReference>
<organism evidence="2 3">
    <name type="scientific">Methanobrevibacter cuticularis</name>
    <dbReference type="NCBI Taxonomy" id="47311"/>
    <lineage>
        <taxon>Archaea</taxon>
        <taxon>Methanobacteriati</taxon>
        <taxon>Methanobacteriota</taxon>
        <taxon>Methanomada group</taxon>
        <taxon>Methanobacteria</taxon>
        <taxon>Methanobacteriales</taxon>
        <taxon>Methanobacteriaceae</taxon>
        <taxon>Methanobrevibacter</taxon>
    </lineage>
</organism>
<dbReference type="STRING" id="47311.MBCUT_05320"/>
<keyword evidence="1" id="KW-1133">Transmembrane helix</keyword>
<proteinExistence type="predicted"/>
<feature type="transmembrane region" description="Helical" evidence="1">
    <location>
        <begin position="89"/>
        <end position="106"/>
    </location>
</feature>
<sequence length="119" mass="13965">MRIKLTNNHKRLLLTKNKLKISKITYLGYKITINEDYIFVDRIDTSNNDFLAYNLNDMAITEENIKQFDLKALNEALNDLNLNKINTRVINRFINSLVYFLASIILKRSKTQLPLSSNR</sequence>
<evidence type="ECO:0000313" key="2">
    <source>
        <dbReference type="EMBL" id="KZX16813.1"/>
    </source>
</evidence>
<keyword evidence="1" id="KW-0812">Transmembrane</keyword>
<dbReference type="PATRIC" id="fig|47311.3.peg.612"/>
<dbReference type="AlphaFoldDB" id="A0A166EMI3"/>
<keyword evidence="1" id="KW-0472">Membrane</keyword>
<dbReference type="EMBL" id="LWMW01000086">
    <property type="protein sequence ID" value="KZX16813.1"/>
    <property type="molecule type" value="Genomic_DNA"/>
</dbReference>
<evidence type="ECO:0000256" key="1">
    <source>
        <dbReference type="SAM" id="Phobius"/>
    </source>
</evidence>
<accession>A0A166EMI3</accession>
<reference evidence="2 3" key="1">
    <citation type="submission" date="2016-04" db="EMBL/GenBank/DDBJ databases">
        <title>Genome sequence of Methanobrevibacter cuticularis DSM 11139.</title>
        <authorList>
            <person name="Poehlein A."/>
            <person name="Seedorf H."/>
            <person name="Daniel R."/>
        </authorList>
    </citation>
    <scope>NUCLEOTIDE SEQUENCE [LARGE SCALE GENOMIC DNA]</scope>
    <source>
        <strain evidence="2 3">DSM 11139</strain>
    </source>
</reference>
<dbReference type="Proteomes" id="UP000077275">
    <property type="component" value="Unassembled WGS sequence"/>
</dbReference>
<evidence type="ECO:0000313" key="3">
    <source>
        <dbReference type="Proteomes" id="UP000077275"/>
    </source>
</evidence>
<gene>
    <name evidence="2" type="ORF">MBCUT_05320</name>
</gene>
<name>A0A166EMI3_9EURY</name>
<keyword evidence="3" id="KW-1185">Reference proteome</keyword>
<comment type="caution">
    <text evidence="2">The sequence shown here is derived from an EMBL/GenBank/DDBJ whole genome shotgun (WGS) entry which is preliminary data.</text>
</comment>
<protein>
    <submittedName>
        <fullName evidence="2">Uncharacterized protein</fullName>
    </submittedName>
</protein>